<gene>
    <name evidence="1" type="ORF">BJ983_003797</name>
</gene>
<accession>A0A7Y9DYC3</accession>
<organism evidence="1 2">
    <name type="scientific">Actinomycetospora corticicola</name>
    <dbReference type="NCBI Taxonomy" id="663602"/>
    <lineage>
        <taxon>Bacteria</taxon>
        <taxon>Bacillati</taxon>
        <taxon>Actinomycetota</taxon>
        <taxon>Actinomycetes</taxon>
        <taxon>Pseudonocardiales</taxon>
        <taxon>Pseudonocardiaceae</taxon>
        <taxon>Actinomycetospora</taxon>
    </lineage>
</organism>
<dbReference type="AlphaFoldDB" id="A0A7Y9DYC3"/>
<keyword evidence="2" id="KW-1185">Reference proteome</keyword>
<reference evidence="1 2" key="1">
    <citation type="submission" date="2020-07" db="EMBL/GenBank/DDBJ databases">
        <title>Sequencing the genomes of 1000 actinobacteria strains.</title>
        <authorList>
            <person name="Klenk H.-P."/>
        </authorList>
    </citation>
    <scope>NUCLEOTIDE SEQUENCE [LARGE SCALE GENOMIC DNA]</scope>
    <source>
        <strain evidence="1 2">DSM 45772</strain>
    </source>
</reference>
<comment type="caution">
    <text evidence="1">The sequence shown here is derived from an EMBL/GenBank/DDBJ whole genome shotgun (WGS) entry which is preliminary data.</text>
</comment>
<protein>
    <submittedName>
        <fullName evidence="1">Uncharacterized protein</fullName>
    </submittedName>
</protein>
<name>A0A7Y9DYC3_9PSEU</name>
<proteinExistence type="predicted"/>
<dbReference type="EMBL" id="JACCBN010000001">
    <property type="protein sequence ID" value="NYD37695.1"/>
    <property type="molecule type" value="Genomic_DNA"/>
</dbReference>
<evidence type="ECO:0000313" key="1">
    <source>
        <dbReference type="EMBL" id="NYD37695.1"/>
    </source>
</evidence>
<dbReference type="Proteomes" id="UP000535890">
    <property type="component" value="Unassembled WGS sequence"/>
</dbReference>
<evidence type="ECO:0000313" key="2">
    <source>
        <dbReference type="Proteomes" id="UP000535890"/>
    </source>
</evidence>
<sequence>MADVEKYGEGNRNTTIRGLEGERFGLLVVLRYCPFSERPESARQRKDGAWWYCRCDCGSEKAIRGTNLKQGASRSCGCQSRRYGFRAA</sequence>